<organism evidence="1 2">
    <name type="scientific">Sphingobium naphthae</name>
    <dbReference type="NCBI Taxonomy" id="1886786"/>
    <lineage>
        <taxon>Bacteria</taxon>
        <taxon>Pseudomonadati</taxon>
        <taxon>Pseudomonadota</taxon>
        <taxon>Alphaproteobacteria</taxon>
        <taxon>Sphingomonadales</taxon>
        <taxon>Sphingomonadaceae</taxon>
        <taxon>Sphingobium</taxon>
    </lineage>
</organism>
<proteinExistence type="predicted"/>
<name>A0ABU4A1E4_9SPHN</name>
<comment type="caution">
    <text evidence="1">The sequence shown here is derived from an EMBL/GenBank/DDBJ whole genome shotgun (WGS) entry which is preliminary data.</text>
</comment>
<evidence type="ECO:0000313" key="2">
    <source>
        <dbReference type="Proteomes" id="UP001185984"/>
    </source>
</evidence>
<dbReference type="RefSeq" id="WP_317517973.1">
    <property type="nucleotide sequence ID" value="NZ_JAPTHD010000012.1"/>
</dbReference>
<protein>
    <submittedName>
        <fullName evidence="1">Uncharacterized protein</fullName>
    </submittedName>
</protein>
<accession>A0ABU4A1E4</accession>
<gene>
    <name evidence="1" type="ORF">O0R41_18255</name>
</gene>
<dbReference type="EMBL" id="JAPTHD010000012">
    <property type="protein sequence ID" value="MDV5825552.1"/>
    <property type="molecule type" value="Genomic_DNA"/>
</dbReference>
<evidence type="ECO:0000313" key="1">
    <source>
        <dbReference type="EMBL" id="MDV5825552.1"/>
    </source>
</evidence>
<reference evidence="2" key="1">
    <citation type="journal article" date="2022" name="J Environ Chem Eng">
        <title>Biodegradation of petroleum oil using a constructed nonpathogenic and heavy metal-tolerant bacterial consortium isolated from marine sponges.</title>
        <authorList>
            <person name="Dechsakulwatana C."/>
            <person name="Rungsihiranrut A."/>
            <person name="Muangchinda C."/>
            <person name="Ningthoujam R."/>
            <person name="Klankeo P."/>
            <person name="Pinyakong O."/>
        </authorList>
    </citation>
    <scope>NUCLEOTIDE SEQUENCE [LARGE SCALE GENOMIC DNA]</scope>
    <source>
        <strain evidence="2">MO2-4</strain>
    </source>
</reference>
<keyword evidence="2" id="KW-1185">Reference proteome</keyword>
<dbReference type="Proteomes" id="UP001185984">
    <property type="component" value="Unassembled WGS sequence"/>
</dbReference>
<sequence>MNEFGFPYRFEGPLDRFGVGRERKVWYNVLFLPAAWESVLPFESFPRLRAEGEIAGLPFEGAWIPTGDGRRYVIVAPAAVT</sequence>